<dbReference type="SUPFAM" id="SSF57196">
    <property type="entry name" value="EGF/Laminin"/>
    <property type="match status" value="1"/>
</dbReference>
<feature type="disulfide bond" evidence="4">
    <location>
        <begin position="121"/>
        <end position="131"/>
    </location>
</feature>
<accession>A0A132ABR2</accession>
<dbReference type="GO" id="GO:0008045">
    <property type="term" value="P:motor neuron axon guidance"/>
    <property type="evidence" value="ECO:0007669"/>
    <property type="project" value="TreeGrafter"/>
</dbReference>
<organism evidence="5 6">
    <name type="scientific">Sarcoptes scabiei</name>
    <name type="common">Itch mite</name>
    <name type="synonym">Acarus scabiei</name>
    <dbReference type="NCBI Taxonomy" id="52283"/>
    <lineage>
        <taxon>Eukaryota</taxon>
        <taxon>Metazoa</taxon>
        <taxon>Ecdysozoa</taxon>
        <taxon>Arthropoda</taxon>
        <taxon>Chelicerata</taxon>
        <taxon>Arachnida</taxon>
        <taxon>Acari</taxon>
        <taxon>Acariformes</taxon>
        <taxon>Sarcoptiformes</taxon>
        <taxon>Astigmata</taxon>
        <taxon>Psoroptidia</taxon>
        <taxon>Sarcoptoidea</taxon>
        <taxon>Sarcoptidae</taxon>
        <taxon>Sarcoptinae</taxon>
        <taxon>Sarcoptes</taxon>
    </lineage>
</organism>
<dbReference type="EMBL" id="JXLN01012389">
    <property type="protein sequence ID" value="KPM08422.1"/>
    <property type="molecule type" value="Genomic_DNA"/>
</dbReference>
<proteinExistence type="predicted"/>
<dbReference type="PROSITE" id="PS50026">
    <property type="entry name" value="EGF_3"/>
    <property type="match status" value="1"/>
</dbReference>
<dbReference type="InterPro" id="IPR000742">
    <property type="entry name" value="EGF"/>
</dbReference>
<dbReference type="PROSITE" id="PS01186">
    <property type="entry name" value="EGF_2"/>
    <property type="match status" value="2"/>
</dbReference>
<dbReference type="InterPro" id="IPR051216">
    <property type="entry name" value="Teneurin"/>
</dbReference>
<evidence type="ECO:0000256" key="3">
    <source>
        <dbReference type="ARBA" id="ARBA00023157"/>
    </source>
</evidence>
<keyword evidence="1 4" id="KW-0245">EGF-like domain</keyword>
<evidence type="ECO:0000313" key="6">
    <source>
        <dbReference type="Proteomes" id="UP000616769"/>
    </source>
</evidence>
<name>A0A132ABR2_SARSC</name>
<dbReference type="VEuPathDB" id="VectorBase:SSCA002980"/>
<dbReference type="FunFam" id="2.10.25.10:FF:000021">
    <property type="entry name" value="Teneurin transmembrane protein 2"/>
    <property type="match status" value="1"/>
</dbReference>
<reference evidence="5 6" key="1">
    <citation type="journal article" date="2015" name="Parasit. Vectors">
        <title>Draft genome of the scabies mite.</title>
        <authorList>
            <person name="Rider S.D.Jr."/>
            <person name="Morgan M.S."/>
            <person name="Arlian L.G."/>
        </authorList>
    </citation>
    <scope>NUCLEOTIDE SEQUENCE [LARGE SCALE GENOMIC DNA]</scope>
    <source>
        <strain evidence="5">Arlian Lab</strain>
    </source>
</reference>
<comment type="caution">
    <text evidence="4">Lacks conserved residue(s) required for the propagation of feature annotation.</text>
</comment>
<evidence type="ECO:0000313" key="5">
    <source>
        <dbReference type="EMBL" id="KPM08422.1"/>
    </source>
</evidence>
<dbReference type="PANTHER" id="PTHR11219">
    <property type="entry name" value="TENEURIN AND N-ACETYLGLUCOSAMINE-1-PHOSPHODIESTER ALPHA-N-ACETYLGLUCOSAMINIDASE"/>
    <property type="match status" value="1"/>
</dbReference>
<keyword evidence="3 4" id="KW-1015">Disulfide bond</keyword>
<dbReference type="Pfam" id="PF25024">
    <property type="entry name" value="EGF_TEN"/>
    <property type="match status" value="1"/>
</dbReference>
<sequence length="197" mass="21044">MSGICICGKGWKGSDCSEPDNEAIHCVSDCSGHGKFDPKQQQCVCDERWSGSDCSQERCDLDCGANGHCEDGECVCDDGWSGDKCLNRLCDPRCLEHGQCQNGSCICSKGWNGKHCSLVGCLNDCSGHGDCVRQNLQSNDELSWSCVCELGYAGIDCSVALESNCDDNIDNDKDGLIDCADPECCQSESLSSSSCSS</sequence>
<dbReference type="SMART" id="SM00181">
    <property type="entry name" value="EGF"/>
    <property type="match status" value="4"/>
</dbReference>
<dbReference type="Gene3D" id="2.10.25.10">
    <property type="entry name" value="Laminin"/>
    <property type="match status" value="4"/>
</dbReference>
<dbReference type="AlphaFoldDB" id="A0A132ABR2"/>
<feature type="disulfide bond" evidence="4">
    <location>
        <begin position="148"/>
        <end position="157"/>
    </location>
</feature>
<dbReference type="Proteomes" id="UP000616769">
    <property type="component" value="Unassembled WGS sequence"/>
</dbReference>
<gene>
    <name evidence="5" type="ORF">QR98_0069390</name>
</gene>
<dbReference type="PROSITE" id="PS00022">
    <property type="entry name" value="EGF_1"/>
    <property type="match status" value="3"/>
</dbReference>
<comment type="caution">
    <text evidence="5">The sequence shown here is derived from an EMBL/GenBank/DDBJ whole genome shotgun (WGS) entry which is preliminary data.</text>
</comment>
<evidence type="ECO:0000256" key="2">
    <source>
        <dbReference type="ARBA" id="ARBA00022737"/>
    </source>
</evidence>
<evidence type="ECO:0000256" key="1">
    <source>
        <dbReference type="ARBA" id="ARBA00022536"/>
    </source>
</evidence>
<evidence type="ECO:0000256" key="4">
    <source>
        <dbReference type="PROSITE-ProRule" id="PRU00076"/>
    </source>
</evidence>
<keyword evidence="2" id="KW-0677">Repeat</keyword>
<protein>
    <submittedName>
        <fullName evidence="5">Tenascin major / teneurin-like protein</fullName>
    </submittedName>
</protein>
<dbReference type="PANTHER" id="PTHR11219:SF69">
    <property type="entry name" value="TENEURIN-A"/>
    <property type="match status" value="1"/>
</dbReference>
<dbReference type="OrthoDB" id="442731at2759"/>